<dbReference type="InterPro" id="IPR013029">
    <property type="entry name" value="YchF_C"/>
</dbReference>
<dbReference type="InterPro" id="IPR012676">
    <property type="entry name" value="TGS-like"/>
</dbReference>
<reference evidence="6 7" key="1">
    <citation type="submission" date="2016-10" db="EMBL/GenBank/DDBJ databases">
        <authorList>
            <person name="de Groot N.N."/>
        </authorList>
    </citation>
    <scope>NUCLEOTIDE SEQUENCE [LARGE SCALE GENOMIC DNA]</scope>
    <source>
        <strain evidence="6 7">DSM 15269</strain>
    </source>
</reference>
<evidence type="ECO:0000259" key="5">
    <source>
        <dbReference type="PROSITE" id="PS51880"/>
    </source>
</evidence>
<dbReference type="PANTHER" id="PTHR23305:SF18">
    <property type="entry name" value="OBG-TYPE G DOMAIN-CONTAINING PROTEIN"/>
    <property type="match status" value="1"/>
</dbReference>
<dbReference type="AlphaFoldDB" id="A0A1H0CNS4"/>
<dbReference type="InterPro" id="IPR023192">
    <property type="entry name" value="TGS-like_dom_sf"/>
</dbReference>
<evidence type="ECO:0000256" key="1">
    <source>
        <dbReference type="ARBA" id="ARBA00001946"/>
    </source>
</evidence>
<organism evidence="6 7">
    <name type="scientific">Desulfonauticus submarinus</name>
    <dbReference type="NCBI Taxonomy" id="206665"/>
    <lineage>
        <taxon>Bacteria</taxon>
        <taxon>Pseudomonadati</taxon>
        <taxon>Thermodesulfobacteriota</taxon>
        <taxon>Desulfovibrionia</taxon>
        <taxon>Desulfovibrionales</taxon>
        <taxon>Desulfonauticaceae</taxon>
        <taxon>Desulfonauticus</taxon>
    </lineage>
</organism>
<dbReference type="Gene3D" id="3.40.50.300">
    <property type="entry name" value="P-loop containing nucleotide triphosphate hydrolases"/>
    <property type="match status" value="1"/>
</dbReference>
<dbReference type="GO" id="GO:0016887">
    <property type="term" value="F:ATP hydrolysis activity"/>
    <property type="evidence" value="ECO:0007669"/>
    <property type="project" value="InterPro"/>
</dbReference>
<dbReference type="GO" id="GO:0005525">
    <property type="term" value="F:GTP binding"/>
    <property type="evidence" value="ECO:0007669"/>
    <property type="project" value="InterPro"/>
</dbReference>
<evidence type="ECO:0000256" key="3">
    <source>
        <dbReference type="ARBA" id="ARBA00022741"/>
    </source>
</evidence>
<dbReference type="SUPFAM" id="SSF52540">
    <property type="entry name" value="P-loop containing nucleoside triphosphate hydrolases"/>
    <property type="match status" value="1"/>
</dbReference>
<protein>
    <recommendedName>
        <fullName evidence="5">TGS domain-containing protein</fullName>
    </recommendedName>
</protein>
<evidence type="ECO:0000313" key="7">
    <source>
        <dbReference type="Proteomes" id="UP000199602"/>
    </source>
</evidence>
<evidence type="ECO:0000313" key="6">
    <source>
        <dbReference type="EMBL" id="SDN59546.1"/>
    </source>
</evidence>
<dbReference type="Proteomes" id="UP000199602">
    <property type="component" value="Unassembled WGS sequence"/>
</dbReference>
<dbReference type="InterPro" id="IPR012675">
    <property type="entry name" value="Beta-grasp_dom_sf"/>
</dbReference>
<evidence type="ECO:0000256" key="4">
    <source>
        <dbReference type="ARBA" id="ARBA00022840"/>
    </source>
</evidence>
<dbReference type="InterPro" id="IPR004396">
    <property type="entry name" value="ATPase_YchF/OLA1"/>
</dbReference>
<dbReference type="FunFam" id="3.10.20.30:FF:000001">
    <property type="entry name" value="Ribosome-binding ATPase YchF"/>
    <property type="match status" value="1"/>
</dbReference>
<dbReference type="PIRSF" id="PIRSF006641">
    <property type="entry name" value="CHP00092"/>
    <property type="match status" value="1"/>
</dbReference>
<dbReference type="STRING" id="206665.SAMN04488516_103122"/>
<proteinExistence type="predicted"/>
<accession>A0A1H0CNS4</accession>
<name>A0A1H0CNS4_9BACT</name>
<dbReference type="CDD" id="cd04867">
    <property type="entry name" value="TGS_YchF_OLA1"/>
    <property type="match status" value="1"/>
</dbReference>
<dbReference type="OrthoDB" id="9810373at2"/>
<gene>
    <name evidence="6" type="ORF">SAMN04488516_103122</name>
</gene>
<keyword evidence="2" id="KW-0479">Metal-binding</keyword>
<dbReference type="PANTHER" id="PTHR23305">
    <property type="entry name" value="OBG GTPASE FAMILY"/>
    <property type="match status" value="1"/>
</dbReference>
<dbReference type="SUPFAM" id="SSF81271">
    <property type="entry name" value="TGS-like"/>
    <property type="match status" value="1"/>
</dbReference>
<keyword evidence="3" id="KW-0547">Nucleotide-binding</keyword>
<sequence length="336" mass="37348">MKTAIFGFAGSGKTDLFLALAGAKNINVNRAMVKVPEPRLDPLAKLFNPKKITYTEIEYLDIPGGGGKGQGLGARILNEIRPYDCLLAVLDGFSGLNDPKSQWEAIETDLLISDLAVVEKKLEKMAVDKKKSKHLVDPKEEQLLEKVKTVLEEEQPLRGFSELVTAPELRGYCFLSAKPILYAWNVAEDEIGSMQVPESADKQVHIVVSAKLEKEMAELTDPEEVAMFMEDLGIKESALNRVIKSTYNLLNLITFLTAGEKEVRAWPLKRGSTAPEAAGVIHSDLQKGFIRAEVLSWSDFEKYGDFKQAKEKGALRLEGKDYIVQDGDIITFRFNV</sequence>
<dbReference type="Gene3D" id="3.10.20.30">
    <property type="match status" value="1"/>
</dbReference>
<dbReference type="Pfam" id="PF06071">
    <property type="entry name" value="YchF-GTPase_C"/>
    <property type="match status" value="1"/>
</dbReference>
<keyword evidence="7" id="KW-1185">Reference proteome</keyword>
<keyword evidence="4" id="KW-0067">ATP-binding</keyword>
<dbReference type="InterPro" id="IPR004095">
    <property type="entry name" value="TGS"/>
</dbReference>
<dbReference type="InterPro" id="IPR027417">
    <property type="entry name" value="P-loop_NTPase"/>
</dbReference>
<comment type="cofactor">
    <cofactor evidence="1">
        <name>Mg(2+)</name>
        <dbReference type="ChEBI" id="CHEBI:18420"/>
    </cofactor>
</comment>
<dbReference type="RefSeq" id="WP_092064315.1">
    <property type="nucleotide sequence ID" value="NZ_FNIN01000003.1"/>
</dbReference>
<dbReference type="GO" id="GO:0005524">
    <property type="term" value="F:ATP binding"/>
    <property type="evidence" value="ECO:0007669"/>
    <property type="project" value="UniProtKB-KW"/>
</dbReference>
<dbReference type="Gene3D" id="1.10.150.300">
    <property type="entry name" value="TGS-like domain"/>
    <property type="match status" value="1"/>
</dbReference>
<dbReference type="GO" id="GO:0005737">
    <property type="term" value="C:cytoplasm"/>
    <property type="evidence" value="ECO:0007669"/>
    <property type="project" value="TreeGrafter"/>
</dbReference>
<feature type="domain" description="TGS" evidence="5">
    <location>
        <begin position="251"/>
        <end position="334"/>
    </location>
</feature>
<evidence type="ECO:0000256" key="2">
    <source>
        <dbReference type="ARBA" id="ARBA00022723"/>
    </source>
</evidence>
<dbReference type="PROSITE" id="PS51880">
    <property type="entry name" value="TGS"/>
    <property type="match status" value="1"/>
</dbReference>
<dbReference type="EMBL" id="FNIN01000003">
    <property type="protein sequence ID" value="SDN59546.1"/>
    <property type="molecule type" value="Genomic_DNA"/>
</dbReference>
<dbReference type="GO" id="GO:0046872">
    <property type="term" value="F:metal ion binding"/>
    <property type="evidence" value="ECO:0007669"/>
    <property type="project" value="UniProtKB-KW"/>
</dbReference>